<evidence type="ECO:0000256" key="21">
    <source>
        <dbReference type="ARBA" id="ARBA00047899"/>
    </source>
</evidence>
<keyword evidence="12 24" id="KW-0547">Nucleotide-binding</keyword>
<accession>A0A210R6M3</accession>
<dbReference type="PROSITE" id="PS50835">
    <property type="entry name" value="IG_LIKE"/>
    <property type="match status" value="19"/>
</dbReference>
<keyword evidence="17" id="KW-0112">Calmodulin-binding</keyword>
<keyword evidence="10" id="KW-0479">Metal-binding</keyword>
<feature type="domain" description="Ig-like" evidence="27">
    <location>
        <begin position="9"/>
        <end position="102"/>
    </location>
</feature>
<evidence type="ECO:0000313" key="30">
    <source>
        <dbReference type="Proteomes" id="UP000242188"/>
    </source>
</evidence>
<feature type="binding site" evidence="24">
    <location>
        <position position="4040"/>
    </location>
    <ligand>
        <name>ATP</name>
        <dbReference type="ChEBI" id="CHEBI:30616"/>
    </ligand>
</feature>
<dbReference type="FunFam" id="2.60.40.10:FF:000107">
    <property type="entry name" value="Myosin, light chain kinase a"/>
    <property type="match status" value="2"/>
</dbReference>
<dbReference type="PANTHER" id="PTHR14340">
    <property type="entry name" value="MICROFIBRIL-ASSOCIATED GLYCOPROTEIN 3"/>
    <property type="match status" value="1"/>
</dbReference>
<organism evidence="29 30">
    <name type="scientific">Mizuhopecten yessoensis</name>
    <name type="common">Japanese scallop</name>
    <name type="synonym">Patinopecten yessoensis</name>
    <dbReference type="NCBI Taxonomy" id="6573"/>
    <lineage>
        <taxon>Eukaryota</taxon>
        <taxon>Metazoa</taxon>
        <taxon>Spiralia</taxon>
        <taxon>Lophotrochozoa</taxon>
        <taxon>Mollusca</taxon>
        <taxon>Bivalvia</taxon>
        <taxon>Autobranchia</taxon>
        <taxon>Pteriomorphia</taxon>
        <taxon>Pectinida</taxon>
        <taxon>Pectinoidea</taxon>
        <taxon>Pectinidae</taxon>
        <taxon>Mizuhopecten</taxon>
    </lineage>
</organism>
<dbReference type="PRINTS" id="PR00014">
    <property type="entry name" value="FNTYPEIII"/>
</dbReference>
<evidence type="ECO:0000256" key="1">
    <source>
        <dbReference type="ARBA" id="ARBA00001946"/>
    </source>
</evidence>
<dbReference type="FunFam" id="2.60.40.10:FF:000022">
    <property type="entry name" value="Cardiac titin"/>
    <property type="match status" value="1"/>
</dbReference>
<dbReference type="InterPro" id="IPR011009">
    <property type="entry name" value="Kinase-like_dom_sf"/>
</dbReference>
<comment type="catalytic activity">
    <reaction evidence="21">
        <text>L-threonyl-[protein] + ATP = O-phospho-L-threonyl-[protein] + ADP + H(+)</text>
        <dbReference type="Rhea" id="RHEA:46608"/>
        <dbReference type="Rhea" id="RHEA-COMP:11060"/>
        <dbReference type="Rhea" id="RHEA-COMP:11605"/>
        <dbReference type="ChEBI" id="CHEBI:15378"/>
        <dbReference type="ChEBI" id="CHEBI:30013"/>
        <dbReference type="ChEBI" id="CHEBI:30616"/>
        <dbReference type="ChEBI" id="CHEBI:61977"/>
        <dbReference type="ChEBI" id="CHEBI:456216"/>
        <dbReference type="EC" id="2.7.11.1"/>
    </reaction>
</comment>
<evidence type="ECO:0000256" key="5">
    <source>
        <dbReference type="ARBA" id="ARBA00012513"/>
    </source>
</evidence>
<dbReference type="PANTHER" id="PTHR14340:SF9">
    <property type="entry name" value="FIBRONECTIN TYPE-III DOMAIN-CONTAINING PROTEIN"/>
    <property type="match status" value="1"/>
</dbReference>
<dbReference type="CDD" id="cd00063">
    <property type="entry name" value="FN3"/>
    <property type="match status" value="15"/>
</dbReference>
<dbReference type="InterPro" id="IPR003599">
    <property type="entry name" value="Ig_sub"/>
</dbReference>
<dbReference type="InterPro" id="IPR003961">
    <property type="entry name" value="FN3_dom"/>
</dbReference>
<feature type="domain" description="Ig-like" evidence="27">
    <location>
        <begin position="1224"/>
        <end position="1296"/>
    </location>
</feature>
<feature type="domain" description="Ig-like" evidence="27">
    <location>
        <begin position="548"/>
        <end position="641"/>
    </location>
</feature>
<comment type="catalytic activity">
    <reaction evidence="22">
        <text>L-seryl-[protein] + ATP = O-phospho-L-seryl-[protein] + ADP + H(+)</text>
        <dbReference type="Rhea" id="RHEA:17989"/>
        <dbReference type="Rhea" id="RHEA-COMP:9863"/>
        <dbReference type="Rhea" id="RHEA-COMP:11604"/>
        <dbReference type="ChEBI" id="CHEBI:15378"/>
        <dbReference type="ChEBI" id="CHEBI:29999"/>
        <dbReference type="ChEBI" id="CHEBI:30616"/>
        <dbReference type="ChEBI" id="CHEBI:83421"/>
        <dbReference type="ChEBI" id="CHEBI:456216"/>
        <dbReference type="EC" id="2.7.11.1"/>
    </reaction>
</comment>
<feature type="region of interest" description="Disordered" evidence="25">
    <location>
        <begin position="1066"/>
        <end position="1188"/>
    </location>
</feature>
<feature type="domain" description="Ig-like" evidence="27">
    <location>
        <begin position="223"/>
        <end position="311"/>
    </location>
</feature>
<feature type="domain" description="Ig-like" evidence="27">
    <location>
        <begin position="654"/>
        <end position="742"/>
    </location>
</feature>
<evidence type="ECO:0000259" key="26">
    <source>
        <dbReference type="PROSITE" id="PS50011"/>
    </source>
</evidence>
<keyword evidence="18" id="KW-1015">Disulfide bond</keyword>
<dbReference type="SMART" id="SM00409">
    <property type="entry name" value="IG"/>
    <property type="match status" value="23"/>
</dbReference>
<feature type="domain" description="Fibronectin type-III" evidence="28">
    <location>
        <begin position="3574"/>
        <end position="3669"/>
    </location>
</feature>
<feature type="domain" description="Protein kinase" evidence="26">
    <location>
        <begin position="4011"/>
        <end position="4266"/>
    </location>
</feature>
<feature type="region of interest" description="Disordered" evidence="25">
    <location>
        <begin position="4428"/>
        <end position="4463"/>
    </location>
</feature>
<feature type="region of interest" description="Disordered" evidence="25">
    <location>
        <begin position="2113"/>
        <end position="2132"/>
    </location>
</feature>
<dbReference type="GO" id="GO:0005524">
    <property type="term" value="F:ATP binding"/>
    <property type="evidence" value="ECO:0007669"/>
    <property type="project" value="UniProtKB-UniRule"/>
</dbReference>
<keyword evidence="11" id="KW-0677">Repeat</keyword>
<feature type="compositionally biased region" description="Low complexity" evidence="25">
    <location>
        <begin position="4428"/>
        <end position="4450"/>
    </location>
</feature>
<feature type="compositionally biased region" description="Basic and acidic residues" evidence="25">
    <location>
        <begin position="750"/>
        <end position="768"/>
    </location>
</feature>
<dbReference type="PROSITE" id="PS00107">
    <property type="entry name" value="PROTEIN_KINASE_ATP"/>
    <property type="match status" value="1"/>
</dbReference>
<feature type="compositionally biased region" description="Polar residues" evidence="25">
    <location>
        <begin position="2792"/>
        <end position="2804"/>
    </location>
</feature>
<dbReference type="GO" id="GO:0007517">
    <property type="term" value="P:muscle organ development"/>
    <property type="evidence" value="ECO:0007669"/>
    <property type="project" value="UniProtKB-ARBA"/>
</dbReference>
<feature type="region of interest" description="Disordered" evidence="25">
    <location>
        <begin position="2786"/>
        <end position="2816"/>
    </location>
</feature>
<keyword evidence="14" id="KW-0106">Calcium</keyword>
<evidence type="ECO:0000256" key="2">
    <source>
        <dbReference type="ARBA" id="ARBA00004123"/>
    </source>
</evidence>
<feature type="domain" description="Fibronectin type-III" evidence="28">
    <location>
        <begin position="2686"/>
        <end position="2780"/>
    </location>
</feature>
<dbReference type="EC" id="2.7.11.1" evidence="5"/>
<dbReference type="GO" id="GO:0046872">
    <property type="term" value="F:metal ion binding"/>
    <property type="evidence" value="ECO:0007669"/>
    <property type="project" value="UniProtKB-KW"/>
</dbReference>
<dbReference type="SMART" id="SM00060">
    <property type="entry name" value="FN3"/>
    <property type="match status" value="15"/>
</dbReference>
<comment type="subcellular location">
    <subcellularLocation>
        <location evidence="3">Cytoplasm</location>
        <location evidence="3">Myofibril</location>
        <location evidence="3">Sarcomere</location>
    </subcellularLocation>
    <subcellularLocation>
        <location evidence="2">Nucleus</location>
    </subcellularLocation>
</comment>
<feature type="domain" description="Fibronectin type-III" evidence="28">
    <location>
        <begin position="2983"/>
        <end position="3077"/>
    </location>
</feature>
<feature type="compositionally biased region" description="Basic and acidic residues" evidence="25">
    <location>
        <begin position="794"/>
        <end position="803"/>
    </location>
</feature>
<dbReference type="PROSITE" id="PS50853">
    <property type="entry name" value="FN3"/>
    <property type="match status" value="15"/>
</dbReference>
<dbReference type="Gene3D" id="1.10.510.10">
    <property type="entry name" value="Transferase(Phosphotransferase) domain 1"/>
    <property type="match status" value="1"/>
</dbReference>
<feature type="domain" description="Fibronectin type-III" evidence="28">
    <location>
        <begin position="2393"/>
        <end position="2486"/>
    </location>
</feature>
<evidence type="ECO:0000256" key="12">
    <source>
        <dbReference type="ARBA" id="ARBA00022741"/>
    </source>
</evidence>
<evidence type="ECO:0000256" key="13">
    <source>
        <dbReference type="ARBA" id="ARBA00022777"/>
    </source>
</evidence>
<evidence type="ECO:0000256" key="9">
    <source>
        <dbReference type="ARBA" id="ARBA00022679"/>
    </source>
</evidence>
<evidence type="ECO:0000313" key="29">
    <source>
        <dbReference type="EMBL" id="OWF56584.1"/>
    </source>
</evidence>
<evidence type="ECO:0000256" key="17">
    <source>
        <dbReference type="ARBA" id="ARBA00022860"/>
    </source>
</evidence>
<dbReference type="FunFam" id="2.60.40.10:FF:000127">
    <property type="entry name" value="titin isoform X1"/>
    <property type="match status" value="5"/>
</dbReference>
<feature type="domain" description="Ig-like" evidence="27">
    <location>
        <begin position="1406"/>
        <end position="1483"/>
    </location>
</feature>
<evidence type="ECO:0000256" key="19">
    <source>
        <dbReference type="ARBA" id="ARBA00023242"/>
    </source>
</evidence>
<dbReference type="InterPro" id="IPR003598">
    <property type="entry name" value="Ig_sub2"/>
</dbReference>
<dbReference type="Gene3D" id="2.60.40.10">
    <property type="entry name" value="Immunoglobulins"/>
    <property type="match status" value="38"/>
</dbReference>
<feature type="domain" description="Ig-like" evidence="27">
    <location>
        <begin position="446"/>
        <end position="536"/>
    </location>
</feature>
<dbReference type="EMBL" id="NEDP02000134">
    <property type="protein sequence ID" value="OWF56584.1"/>
    <property type="molecule type" value="Genomic_DNA"/>
</dbReference>
<evidence type="ECO:0000256" key="22">
    <source>
        <dbReference type="ARBA" id="ARBA00048679"/>
    </source>
</evidence>
<dbReference type="FunFam" id="2.60.40.10:FF:000032">
    <property type="entry name" value="palladin isoform X1"/>
    <property type="match status" value="1"/>
</dbReference>
<keyword evidence="15 24" id="KW-0067">ATP-binding</keyword>
<evidence type="ECO:0000259" key="28">
    <source>
        <dbReference type="PROSITE" id="PS50853"/>
    </source>
</evidence>
<dbReference type="FunFam" id="2.60.40.10:FF:000034">
    <property type="entry name" value="Titin isoform A"/>
    <property type="match status" value="1"/>
</dbReference>
<dbReference type="GO" id="GO:0060298">
    <property type="term" value="P:positive regulation of sarcomere organization"/>
    <property type="evidence" value="ECO:0007669"/>
    <property type="project" value="UniProtKB-ARBA"/>
</dbReference>
<dbReference type="OrthoDB" id="504170at2759"/>
<keyword evidence="20" id="KW-0393">Immunoglobulin domain</keyword>
<evidence type="ECO:0000256" key="10">
    <source>
        <dbReference type="ARBA" id="ARBA00022723"/>
    </source>
</evidence>
<dbReference type="FunFam" id="2.60.40.10:FF:000160">
    <property type="entry name" value="Titin a"/>
    <property type="match status" value="2"/>
</dbReference>
<feature type="domain" description="Fibronectin type-III" evidence="28">
    <location>
        <begin position="3083"/>
        <end position="3178"/>
    </location>
</feature>
<dbReference type="InterPro" id="IPR000719">
    <property type="entry name" value="Prot_kinase_dom"/>
</dbReference>
<dbReference type="GO" id="GO:0009888">
    <property type="term" value="P:tissue development"/>
    <property type="evidence" value="ECO:0007669"/>
    <property type="project" value="UniProtKB-ARBA"/>
</dbReference>
<keyword evidence="9" id="KW-0808">Transferase</keyword>
<dbReference type="FunFam" id="2.60.40.10:FF:000051">
    <property type="entry name" value="Uncharacterized protein, isoform J"/>
    <property type="match status" value="1"/>
</dbReference>
<evidence type="ECO:0000259" key="27">
    <source>
        <dbReference type="PROSITE" id="PS50835"/>
    </source>
</evidence>
<dbReference type="Proteomes" id="UP000242188">
    <property type="component" value="Unassembled WGS sequence"/>
</dbReference>
<feature type="domain" description="Ig-like" evidence="27">
    <location>
        <begin position="117"/>
        <end position="210"/>
    </location>
</feature>
<dbReference type="PROSITE" id="PS00108">
    <property type="entry name" value="PROTEIN_KINASE_ST"/>
    <property type="match status" value="1"/>
</dbReference>
<dbReference type="Pfam" id="PF00069">
    <property type="entry name" value="Pkinase"/>
    <property type="match status" value="1"/>
</dbReference>
<feature type="compositionally biased region" description="Low complexity" evidence="25">
    <location>
        <begin position="4584"/>
        <end position="4601"/>
    </location>
</feature>
<proteinExistence type="inferred from homology"/>
<evidence type="ECO:0000256" key="7">
    <source>
        <dbReference type="ARBA" id="ARBA00022527"/>
    </source>
</evidence>
<evidence type="ECO:0000256" key="6">
    <source>
        <dbReference type="ARBA" id="ARBA00022490"/>
    </source>
</evidence>
<keyword evidence="13" id="KW-0418">Kinase</keyword>
<feature type="domain" description="Fibronectin type-III" evidence="28">
    <location>
        <begin position="1992"/>
        <end position="2090"/>
    </location>
</feature>
<dbReference type="FunFam" id="2.60.40.10:FF:000031">
    <property type="entry name" value="Myosin-binding protein C, slow type"/>
    <property type="match status" value="4"/>
</dbReference>
<dbReference type="InterPro" id="IPR013098">
    <property type="entry name" value="Ig_I-set"/>
</dbReference>
<dbReference type="GO" id="GO:0030018">
    <property type="term" value="C:Z disc"/>
    <property type="evidence" value="ECO:0007669"/>
    <property type="project" value="UniProtKB-ARBA"/>
</dbReference>
<keyword evidence="6" id="KW-0963">Cytoplasm</keyword>
<protein>
    <recommendedName>
        <fullName evidence="23">Titin</fullName>
        <ecNumber evidence="5">2.7.11.1</ecNumber>
    </recommendedName>
</protein>
<dbReference type="GO" id="GO:0004674">
    <property type="term" value="F:protein serine/threonine kinase activity"/>
    <property type="evidence" value="ECO:0007669"/>
    <property type="project" value="UniProtKB-KW"/>
</dbReference>
<evidence type="ECO:0000256" key="20">
    <source>
        <dbReference type="ARBA" id="ARBA00023319"/>
    </source>
</evidence>
<feature type="domain" description="Ig-like" evidence="27">
    <location>
        <begin position="2195"/>
        <end position="2285"/>
    </location>
</feature>
<feature type="domain" description="Fibronectin type-III" evidence="28">
    <location>
        <begin position="3470"/>
        <end position="3568"/>
    </location>
</feature>
<feature type="domain" description="Ig-like" evidence="27">
    <location>
        <begin position="4460"/>
        <end position="4548"/>
    </location>
</feature>
<sequence>MGVGDDIAPRFTQKPVLKQEDGGKRLVFQCTLEASPKPSIQWFQGTTPVPESDRIRMRVESAGGSKYNIMMDIIGVTQADAGAYKVVAKNKLGEVSASINLNFGAKQGQKQQDGIAPNFIQKPVTKQADNGRKLLFECQLTADPAPEITWFRDDTLIKAGDRIKITTSPQDQKKYFIVLEIDGVNAKDAGNYRVTAKNALGESNATIRLNFDSEEKKAQGQKPIFTQKPVIKQAGDKIVFECKLSADPKPTIVWYQGTKIIKDGGRHKTTVSANKNDYTVCLEIANPAKEDGGEYKAVAKNTLGESTATITLNFEVTKTKSICVMMEGKKAAAPEGKAPHFLQKPSIKQEKAMLVMTCNLEAKPIPKIRWFRETQEISDGGRYSVTLTPVTGVSDSYTAMLQIKDPQTEDGGSYKCTAANDLGESNANITLNFQGGAKPKPAGTAPTFTDKPVVNQENKNLSIECNCTANPKPIVTWFKDGRIITQNFRYKMRTTNKGDEHQLFLDVMSFTAKDSGQYKVTAKNDHGEGNATVTVNLEGLKKRPKEAPPMMKGPPSIKLEDGGKRLVMEIKVASASKPTAMWYFGNKPIKSGGRYFLDMAHENDCYFSVMEITNPSDLDSGDYKCVLKNPGGEATATAKVNFKALQPKTQVEGPKFSQKLSPKNVIDGDAVDLIAKVTGTEPITVTWIKDNKPLAASDVYKISYDKGTCRLYFPEVYPEDAGNYQVEVKNTAGSAMCMASLSVKDNPQQDQKDKKDKKEEDPKAKQPEAKPAPQIKEPEQQESKVQPPAIIEPGDNKAKKAEEIDGGPNTDDGYEADDDRPNIPLIMMEDYEQTSAAKQDDGYEPEGPKKIQKPIKVDGPTHTFANKLENQVIVEGDPIQVDLEINVQDGAASPVVRFMKGKREMKNDSRTNIVQGKASAKFVMQKSRFADEAKYTAQLMQDGVKVDEITWSVFVKDPKDSSLDFRNLLKHRQKKKKDSSEEDPDWGNLKPVDKKRRPSQIEMMKANLKKIEKTGSDSEDEKPGSQTSSRRGSLLIDKVERTAFESVSMAQKRASVESLTIEQATSTMKMTKRASVETVEVEQSKLKIGKGKIPAAEAEEETVTLKKVPKQEATSKKTSVGAEEDSGPSGPFLKPKRSLIPGDAESQTGPFVKLKKSSISKLELEEKTSGDKGQKTDKKKKESTTEQAQQMFGVTLKGRKGKDQDEGIVDFGVHLKSFGKHKEPDKFLEDLEDIKTMEGEKMVHFTCGFCKPNAMVKWFKNKLEIFNGHKYHFENEDQEYILDIQNVKLEDAGKYTLECNGIKSSAWLYVEAKEPEYDFTQKLPAKYEITRMKDGVLECFVSDPRAKVKWFKNGEPIEYTPGKLEIQRRENRCMLKIINANSDDEADYTCTCGDASTFCKLAVTEPEWDFMKKLDDIEAMERDKCYFECDVSDPEAEVKWYKGKSDKELPSGGKYEIIKDGMKRRLVIKNCSMKDGGKYTCKVLTKETTGELFIEPDIKFFKKLEDKKEKEKGTLILECKASNPHNQPVQWLLNGKPVDKDDSRVEITKKGEQNKMVIKNLKQEDSGQYTCQVGERPCRCNVTVDELPKPPKVDPAFIPEEIVVKRGETIAMAIPFVGTPKPFASWKKDGTGLSEADTDIETADKVAKLNIPNAQRTDTGGYELTLTNEVGTEVIPINVRVLDVPGRPQGPLDVVDVYCDRCALLWDHPKEDGGCPIKHYIVEMKDADKDAWEQVCTTEDLEIDVSDLKPGHRYQFRVKAVNEQGVSEPLTADGEIIAKDPWDPSDPPGEPSILDYDKDYVELAWAPPKNDGGAPIEKYVIEKREKGKDKWDKGVEVPGSDCQGTVEGLVEGKDYEFRIMAKNKGGLSEPSVVSPPVTTKARRVKPRIMDKDKLMQVRVKAPKEFAIALEYVGEPVPEVKWTRKLLADLKKKDDKTETVESGGDVVVNNSVPKKSNITYKQTVRKDTGMYTCTVGNKHGSDSVTVEVVVLSPPTRPEGPLAVKDVTKDSVTLEWKAPKDNGGNDVKGYKVEKYDTKKGRWEPVKDLVKGTSLTVPKLQEGHDYKFRVVAVSDNGESEPLETEEPVTAKNPFDEPFPPGQPQVADQNRDHITIKWEPPESDGGNPIQGYNVERKEPKSNRWVKVNRDPVKDLEFEDAKVVDGKEYEYRVMAVNEAGTSEPSVASKPICAKPTKEAPKVNLDALYGAKEIRVRAGEPLNIKLGISGAPTPTVTWQKDGRPLTPRAGTSNNEDSAKLNVPKAERGDTGKYTVTVSNESGTHSADIPVVVLDAPGAPEGPLDVSDVFAESCLLSWKKPEDNGGADVTDYIVEKCEEGSTTWEKVPGIVKGTSHPIKGLKEGKKYKFRVKAENMYGVSEPLETTKPTLAKNPYDTPDAPRDVQIPKYDRRSADLTWKAPDNDGGNPIKGYMVEKKPRGGEWIQVNNFPVKDTSYSVMNLQEGQELEFRVMAINDGGLGKPSKATPSHLVRDQVFAAGAPSAPNVDKITKNSVDLSWKKPSNDGGGKITGYIVEKKKAGEDWKECAEVAGTSCTVPNLNEGDEVQFRVTPVNAFGPGEASHPTSVIKVENQPEKPSMDMSGVKDVNVKAGQTITIKIPFTGFPKPTAAWVNGDTDIEDDSRTDLKVKDDHVLLTTTNAKRSDAGRYKVTLKNASGTESASLGVKVLDKPAAPTGPLTASNINGDELTLKWNPPKDDGGEPINNYVVEKRVDGTDRWMKVSSFLTTPRCVVRNLDPGTKYEFRVMAENNMGVSDALVTDEAILAKLPFDTPSAPGTPKCTGTTEDSISLSWTPPRRDGGNPIRGYVVEKREKGDDKWTKATYGEVLDNECTCKGLQDGKEYEFRVAAVNEAGPGDFAMTSDAIMARAPPVAPKISPDYVPRDVIAKAGEEFKIVIPYIGNPTPKTTWSLSGASVLEDSRIKFINDPLEVKLVNKSAKKSDAGKYNIMLQNEKGFDSLYVNVIVVDSPGKPEGPLEVNDITPDSCKLTWYPPRDDGGSPITNYRIEKMDKKYGNWDSVTKYARGTSFEVMDLVEGHEYCFRVMAENEHGVSEPLETATSVIAQHPYTAPDSPGKPTVEDVDEDSVTLSWTKPKSDGGKKILGYVVEYLDPYSGRWKAANDLPCSDTNFTVPGLKRDKEYEFRVRAKNVAGLGEPSAVIGPVIPKPKYGKSGAPGTPVPSAIGRTYIDLKWEPPKNDGGSKVTGYVIEKKPKNSDTWTKANNFNVREPYFTINDLPEGEEFEFRVAAITAAGVGEYSLNTAPIKIKEPIVGSAAEFTKKLYNEKAPLGGEVTFSVQTHGKPLPEVSWYKNGVPIGNTSRTKLTQNDDNFLFTLSDVGESDAGEIRCEISNNLGRESCSCQLAVMSPPRMEKSLPDKQVELGDQFKIKVPFSGTGPFEVSVLKDGRELKEGGRVKITEFDDYVVLVLKESVEDDTGGYQVKVSNPSGAASTSFKLGVVSPPGSPSGPLAVSEITKSTCSLSWKPPRELGGGKLSHYVVERQEIGKPYWVTVSSRCKDTKQDVQGLVENHQYLFRVSAVNEFGQSEPLKAENPIVAKMPFDAPGSPGVPEVTQVGGDFASLTWAKPHSDGGGRILGYWIDKKEHRTDNWSRVNNQICTPNIFNVSNLIEDKQYEFRVYAENEAGMSKPSMASTSVKIKDPDAAILPEFVTGLRKSQCVAGKTARFEVEITGTPKPDVTWFKGSRELFDDNKYEITNDGNHYSMAIRDVFGEDQDEYSVRAVNKGGSRSSRADLEIRSPPKVNVPARFKDVSTFEKGEPVVLKIPFTGNPKPSVRWVRDGQDVRGKDYSEEVGERHAVLTINHATKEHDGPFRIVLENDLGTDEAVIKIQINDRPDPPRFPVAENIREDSVVLSWKPPMNDGGSFITGYVIEKCEPPSQHWVRIASTRMAFHNVTSLQSNKEYQFRVAAENLYGLSEPCEPTATIKTDDAESKKKKHMEDEFGRKIRGKGPKISDYDKFYEDLWKKYVPQPVTVKQDNIYDYYDILEELGSGAFGVVHRCVEKKTGRVFVAKFINTPYPLDKATVRNEINVMNQTHHPKLLTLHDAFEDKYEMILVLEFLAGGELFDRIAADDYKMNEAEVINYIRQVCDGLRHMHENSIVHLDIKPENVMCETKKSTGVKIIDFGLATKLNPDEKVKVTTATAEFAAPEIVDREHVGFYTDMWAVGVLAYVLLSGLSPFAGEDDLETLQNVSMCDWEFAEEAFSSISPEAKDFIRKLLVKQPTRRMTVHECLDHAWLKGDLSDRQTRIPSSRYDKIRARIAQRYADWPAPMPAIGRIANYSSLRKHRPKEYNIYDAYFDRKEAIPKFIRRPRNVVVGENQSARIDCKVIAASPPIITWHFNDNQLTQSIKYMQKYMGKEYQLKVSRCKAEDKGEYIVIAQNSFGRREEKATISVESLTPLTPMTPSRSTTPMRRMSRAMSEPPEPPKDEPPKFSFDLRPRLIQSGSDFKLICCVQAQPAPKVTWYKNGVALVKDRHYSIFYSTGVASLEVLSARVDDSGRYTCEAINELGKVETSSKITVEDRACHEDITKGSALTSSTSRMVRRTTGGHGTDESSSYRSETSSSTTTSNSRSSRRVIEEVSEDSSSYSSKRSERMSKLD</sequence>
<dbReference type="FunFam" id="2.60.40.10:FF:000147">
    <property type="entry name" value="Myosin light chain kinase"/>
    <property type="match status" value="1"/>
</dbReference>
<dbReference type="InterPro" id="IPR013106">
    <property type="entry name" value="Ig_V-set"/>
</dbReference>
<keyword evidence="8" id="KW-0597">Phosphoprotein</keyword>
<feature type="domain" description="Ig-like" evidence="27">
    <location>
        <begin position="339"/>
        <end position="432"/>
    </location>
</feature>
<dbReference type="PROSITE" id="PS50011">
    <property type="entry name" value="PROTEIN_KINASE_DOM"/>
    <property type="match status" value="1"/>
</dbReference>
<dbReference type="GO" id="GO:0005634">
    <property type="term" value="C:nucleus"/>
    <property type="evidence" value="ECO:0007669"/>
    <property type="project" value="UniProtKB-SubCell"/>
</dbReference>
<dbReference type="CDD" id="cd05748">
    <property type="entry name" value="Ig_Titin_like"/>
    <property type="match status" value="1"/>
</dbReference>
<evidence type="ECO:0000256" key="4">
    <source>
        <dbReference type="ARBA" id="ARBA00006692"/>
    </source>
</evidence>
<evidence type="ECO:0000256" key="3">
    <source>
        <dbReference type="ARBA" id="ARBA00004204"/>
    </source>
</evidence>
<dbReference type="GO" id="GO:0005198">
    <property type="term" value="F:structural molecule activity"/>
    <property type="evidence" value="ECO:0007669"/>
    <property type="project" value="UniProtKB-ARBA"/>
</dbReference>
<feature type="domain" description="Fibronectin type-III" evidence="28">
    <location>
        <begin position="2292"/>
        <end position="2387"/>
    </location>
</feature>
<feature type="compositionally biased region" description="Basic and acidic residues" evidence="25">
    <location>
        <begin position="4620"/>
        <end position="4629"/>
    </location>
</feature>
<keyword evidence="7" id="KW-0723">Serine/threonine-protein kinase</keyword>
<feature type="domain" description="Fibronectin type-III" evidence="28">
    <location>
        <begin position="1687"/>
        <end position="1781"/>
    </location>
</feature>
<feature type="domain" description="Fibronectin type-III" evidence="28">
    <location>
        <begin position="2096"/>
        <end position="2191"/>
    </location>
</feature>
<dbReference type="InterPro" id="IPR007110">
    <property type="entry name" value="Ig-like_dom"/>
</dbReference>
<dbReference type="InterPro" id="IPR036179">
    <property type="entry name" value="Ig-like_dom_sf"/>
</dbReference>
<dbReference type="SMART" id="SM00408">
    <property type="entry name" value="IGc2"/>
    <property type="match status" value="19"/>
</dbReference>
<dbReference type="SMART" id="SM00406">
    <property type="entry name" value="IGv"/>
    <property type="match status" value="2"/>
</dbReference>
<dbReference type="FunFam" id="1.10.510.10:FF:000321">
    <property type="entry name" value="Bent, isoform C"/>
    <property type="match status" value="1"/>
</dbReference>
<evidence type="ECO:0000256" key="14">
    <source>
        <dbReference type="ARBA" id="ARBA00022837"/>
    </source>
</evidence>
<feature type="domain" description="Fibronectin type-III" evidence="28">
    <location>
        <begin position="3865"/>
        <end position="3958"/>
    </location>
</feature>
<evidence type="ECO:0000256" key="18">
    <source>
        <dbReference type="ARBA" id="ARBA00023157"/>
    </source>
</evidence>
<keyword evidence="16" id="KW-0460">Magnesium</keyword>
<dbReference type="Pfam" id="PF07679">
    <property type="entry name" value="I-set"/>
    <property type="match status" value="22"/>
</dbReference>
<feature type="domain" description="Ig-like" evidence="27">
    <location>
        <begin position="1315"/>
        <end position="1391"/>
    </location>
</feature>
<dbReference type="FunFam" id="2.60.40.10:FF:000097">
    <property type="entry name" value="Bent, isoform F"/>
    <property type="match status" value="4"/>
</dbReference>
<dbReference type="InterPro" id="IPR013783">
    <property type="entry name" value="Ig-like_fold"/>
</dbReference>
<evidence type="ECO:0000256" key="15">
    <source>
        <dbReference type="ARBA" id="ARBA00022840"/>
    </source>
</evidence>
<feature type="domain" description="Ig-like" evidence="27">
    <location>
        <begin position="3669"/>
        <end position="3763"/>
    </location>
</feature>
<dbReference type="InterPro" id="IPR008271">
    <property type="entry name" value="Ser/Thr_kinase_AS"/>
</dbReference>
<feature type="region of interest" description="Disordered" evidence="25">
    <location>
        <begin position="4564"/>
        <end position="4629"/>
    </location>
</feature>
<feature type="region of interest" description="Disordered" evidence="25">
    <location>
        <begin position="2229"/>
        <end position="2252"/>
    </location>
</feature>
<dbReference type="FunFam" id="2.60.40.10:FF:000425">
    <property type="entry name" value="Myosin light chain kinase"/>
    <property type="match status" value="1"/>
</dbReference>
<dbReference type="Pfam" id="PF00041">
    <property type="entry name" value="fn3"/>
    <property type="match status" value="15"/>
</dbReference>
<dbReference type="InterPro" id="IPR017441">
    <property type="entry name" value="Protein_kinase_ATP_BS"/>
</dbReference>
<evidence type="ECO:0000256" key="25">
    <source>
        <dbReference type="SAM" id="MobiDB-lite"/>
    </source>
</evidence>
<dbReference type="GO" id="GO:0045989">
    <property type="term" value="P:positive regulation of striated muscle contraction"/>
    <property type="evidence" value="ECO:0007669"/>
    <property type="project" value="UniProtKB-ARBA"/>
</dbReference>
<feature type="domain" description="Ig-like" evidence="27">
    <location>
        <begin position="3768"/>
        <end position="3860"/>
    </location>
</feature>
<feature type="domain" description="Ig-like" evidence="27">
    <location>
        <begin position="1886"/>
        <end position="1988"/>
    </location>
</feature>
<dbReference type="FunFam" id="2.60.40.10:FF:000003">
    <property type="entry name" value="Titin isoform E"/>
    <property type="match status" value="4"/>
</dbReference>
<reference evidence="29 30" key="1">
    <citation type="journal article" date="2017" name="Nat. Ecol. Evol.">
        <title>Scallop genome provides insights into evolution of bilaterian karyotype and development.</title>
        <authorList>
            <person name="Wang S."/>
            <person name="Zhang J."/>
            <person name="Jiao W."/>
            <person name="Li J."/>
            <person name="Xun X."/>
            <person name="Sun Y."/>
            <person name="Guo X."/>
            <person name="Huan P."/>
            <person name="Dong B."/>
            <person name="Zhang L."/>
            <person name="Hu X."/>
            <person name="Sun X."/>
            <person name="Wang J."/>
            <person name="Zhao C."/>
            <person name="Wang Y."/>
            <person name="Wang D."/>
            <person name="Huang X."/>
            <person name="Wang R."/>
            <person name="Lv J."/>
            <person name="Li Y."/>
            <person name="Zhang Z."/>
            <person name="Liu B."/>
            <person name="Lu W."/>
            <person name="Hui Y."/>
            <person name="Liang J."/>
            <person name="Zhou Z."/>
            <person name="Hou R."/>
            <person name="Li X."/>
            <person name="Liu Y."/>
            <person name="Li H."/>
            <person name="Ning X."/>
            <person name="Lin Y."/>
            <person name="Zhao L."/>
            <person name="Xing Q."/>
            <person name="Dou J."/>
            <person name="Li Y."/>
            <person name="Mao J."/>
            <person name="Guo H."/>
            <person name="Dou H."/>
            <person name="Li T."/>
            <person name="Mu C."/>
            <person name="Jiang W."/>
            <person name="Fu Q."/>
            <person name="Fu X."/>
            <person name="Miao Y."/>
            <person name="Liu J."/>
            <person name="Yu Q."/>
            <person name="Li R."/>
            <person name="Liao H."/>
            <person name="Li X."/>
            <person name="Kong Y."/>
            <person name="Jiang Z."/>
            <person name="Chourrout D."/>
            <person name="Li R."/>
            <person name="Bao Z."/>
        </authorList>
    </citation>
    <scope>NUCLEOTIDE SEQUENCE [LARGE SCALE GENOMIC DNA]</scope>
    <source>
        <strain evidence="29 30">PY_sf001</strain>
    </source>
</reference>
<keyword evidence="19" id="KW-0539">Nucleus</keyword>
<dbReference type="SUPFAM" id="SSF49265">
    <property type="entry name" value="Fibronectin type III"/>
    <property type="match status" value="9"/>
</dbReference>
<feature type="domain" description="Ig-like" evidence="27">
    <location>
        <begin position="4334"/>
        <end position="4422"/>
    </location>
</feature>
<dbReference type="STRING" id="6573.A0A210R6M3"/>
<feature type="domain" description="Fibronectin type-III" evidence="28">
    <location>
        <begin position="2786"/>
        <end position="2883"/>
    </location>
</feature>
<dbReference type="FunFam" id="2.60.40.10:FF:000050">
    <property type="entry name" value="Titin isoform B"/>
    <property type="match status" value="1"/>
</dbReference>
<dbReference type="CDD" id="cd00096">
    <property type="entry name" value="Ig"/>
    <property type="match status" value="3"/>
</dbReference>
<feature type="domain" description="Fibronectin type-III" evidence="28">
    <location>
        <begin position="2493"/>
        <end position="2585"/>
    </location>
</feature>
<dbReference type="SUPFAM" id="SSF48726">
    <property type="entry name" value="Immunoglobulin"/>
    <property type="match status" value="23"/>
</dbReference>
<evidence type="ECO:0000256" key="24">
    <source>
        <dbReference type="PROSITE-ProRule" id="PRU10141"/>
    </source>
</evidence>
<feature type="region of interest" description="Disordered" evidence="25">
    <location>
        <begin position="741"/>
        <end position="821"/>
    </location>
</feature>
<feature type="compositionally biased region" description="Basic and acidic residues" evidence="25">
    <location>
        <begin position="4453"/>
        <end position="4463"/>
    </location>
</feature>
<feature type="region of interest" description="Disordered" evidence="25">
    <location>
        <begin position="972"/>
        <end position="1036"/>
    </location>
</feature>
<dbReference type="GO" id="GO:0031672">
    <property type="term" value="C:A band"/>
    <property type="evidence" value="ECO:0007669"/>
    <property type="project" value="UniProtKB-ARBA"/>
</dbReference>
<dbReference type="FunFam" id="2.60.40.10:FF:000056">
    <property type="entry name" value="twitchin isoform X4"/>
    <property type="match status" value="3"/>
</dbReference>
<feature type="domain" description="Ig-like" evidence="27">
    <location>
        <begin position="1496"/>
        <end position="1573"/>
    </location>
</feature>
<dbReference type="FunFam" id="3.30.200.20:FF:000249">
    <property type="entry name" value="twitchin isoform X2"/>
    <property type="match status" value="1"/>
</dbReference>
<dbReference type="Gene3D" id="3.30.200.20">
    <property type="entry name" value="Phosphorylase Kinase, domain 1"/>
    <property type="match status" value="1"/>
</dbReference>
<gene>
    <name evidence="29" type="ORF">KP79_PYT18686</name>
</gene>
<feature type="domain" description="Ig-like" evidence="27">
    <location>
        <begin position="3279"/>
        <end position="3373"/>
    </location>
</feature>
<feature type="compositionally biased region" description="Basic and acidic residues" evidence="25">
    <location>
        <begin position="1162"/>
        <end position="1184"/>
    </location>
</feature>
<evidence type="ECO:0000256" key="16">
    <source>
        <dbReference type="ARBA" id="ARBA00022842"/>
    </source>
</evidence>
<feature type="region of interest" description="Disordered" evidence="25">
    <location>
        <begin position="837"/>
        <end position="857"/>
    </location>
</feature>
<dbReference type="SMART" id="SM00220">
    <property type="entry name" value="S_TKc"/>
    <property type="match status" value="1"/>
</dbReference>
<comment type="caution">
    <text evidence="29">The sequence shown here is derived from an EMBL/GenBank/DDBJ whole genome shotgun (WGS) entry which is preliminary data.</text>
</comment>
<evidence type="ECO:0000256" key="8">
    <source>
        <dbReference type="ARBA" id="ARBA00022553"/>
    </source>
</evidence>
<feature type="compositionally biased region" description="Basic and acidic residues" evidence="25">
    <location>
        <begin position="838"/>
        <end position="849"/>
    </location>
</feature>
<comment type="similarity">
    <text evidence="4">Belongs to the protein kinase superfamily. CAMK Ser/Thr protein kinase family.</text>
</comment>
<name>A0A210R6M3_MIZYE</name>
<comment type="cofactor">
    <cofactor evidence="1">
        <name>Mg(2+)</name>
        <dbReference type="ChEBI" id="CHEBI:18420"/>
    </cofactor>
</comment>
<feature type="domain" description="Fibronectin type-III" evidence="28">
    <location>
        <begin position="3184"/>
        <end position="3279"/>
    </location>
</feature>
<keyword evidence="30" id="KW-1185">Reference proteome</keyword>
<dbReference type="GO" id="GO:0005516">
    <property type="term" value="F:calmodulin binding"/>
    <property type="evidence" value="ECO:0007669"/>
    <property type="project" value="UniProtKB-KW"/>
</dbReference>
<evidence type="ECO:0000256" key="23">
    <source>
        <dbReference type="ARBA" id="ARBA00073138"/>
    </source>
</evidence>
<dbReference type="InterPro" id="IPR036116">
    <property type="entry name" value="FN3_sf"/>
</dbReference>
<dbReference type="SUPFAM" id="SSF56112">
    <property type="entry name" value="Protein kinase-like (PK-like)"/>
    <property type="match status" value="1"/>
</dbReference>
<feature type="domain" description="Ig-like" evidence="27">
    <location>
        <begin position="1591"/>
        <end position="1680"/>
    </location>
</feature>
<evidence type="ECO:0000256" key="11">
    <source>
        <dbReference type="ARBA" id="ARBA00022737"/>
    </source>
</evidence>
<feature type="domain" description="Fibronectin type-III" evidence="28">
    <location>
        <begin position="1787"/>
        <end position="1882"/>
    </location>
</feature>